<proteinExistence type="inferred from homology"/>
<dbReference type="GO" id="GO:0008017">
    <property type="term" value="F:microtubule binding"/>
    <property type="evidence" value="ECO:0007669"/>
    <property type="project" value="InterPro"/>
</dbReference>
<keyword evidence="4" id="KW-0493">Microtubule</keyword>
<name>A0AAV9DBH3_ACOCL</name>
<reference evidence="8" key="1">
    <citation type="journal article" date="2023" name="Nat. Commun.">
        <title>Diploid and tetraploid genomes of Acorus and the evolution of monocots.</title>
        <authorList>
            <person name="Ma L."/>
            <person name="Liu K.W."/>
            <person name="Li Z."/>
            <person name="Hsiao Y.Y."/>
            <person name="Qi Y."/>
            <person name="Fu T."/>
            <person name="Tang G.D."/>
            <person name="Zhang D."/>
            <person name="Sun W.H."/>
            <person name="Liu D.K."/>
            <person name="Li Y."/>
            <person name="Chen G.Z."/>
            <person name="Liu X.D."/>
            <person name="Liao X.Y."/>
            <person name="Jiang Y.T."/>
            <person name="Yu X."/>
            <person name="Hao Y."/>
            <person name="Huang J."/>
            <person name="Zhao X.W."/>
            <person name="Ke S."/>
            <person name="Chen Y.Y."/>
            <person name="Wu W.L."/>
            <person name="Hsu J.L."/>
            <person name="Lin Y.F."/>
            <person name="Huang M.D."/>
            <person name="Li C.Y."/>
            <person name="Huang L."/>
            <person name="Wang Z.W."/>
            <person name="Zhao X."/>
            <person name="Zhong W.Y."/>
            <person name="Peng D.H."/>
            <person name="Ahmad S."/>
            <person name="Lan S."/>
            <person name="Zhang J.S."/>
            <person name="Tsai W.C."/>
            <person name="Van de Peer Y."/>
            <person name="Liu Z.J."/>
        </authorList>
    </citation>
    <scope>NUCLEOTIDE SEQUENCE</scope>
    <source>
        <strain evidence="8">CP</strain>
    </source>
</reference>
<feature type="compositionally biased region" description="Basic and acidic residues" evidence="6">
    <location>
        <begin position="91"/>
        <end position="101"/>
    </location>
</feature>
<protein>
    <recommendedName>
        <fullName evidence="7">TPX2 C-terminal domain-containing protein</fullName>
    </recommendedName>
</protein>
<dbReference type="Proteomes" id="UP001180020">
    <property type="component" value="Unassembled WGS sequence"/>
</dbReference>
<feature type="compositionally biased region" description="Basic and acidic residues" evidence="6">
    <location>
        <begin position="20"/>
        <end position="47"/>
    </location>
</feature>
<evidence type="ECO:0000256" key="1">
    <source>
        <dbReference type="ARBA" id="ARBA00004245"/>
    </source>
</evidence>
<dbReference type="InterPro" id="IPR044806">
    <property type="entry name" value="WVD2/WDL1-4"/>
</dbReference>
<gene>
    <name evidence="8" type="ORF">QJS10_CPB14g00246</name>
</gene>
<comment type="similarity">
    <text evidence="2">Belongs to the TPX2 family.</text>
</comment>
<evidence type="ECO:0000259" key="7">
    <source>
        <dbReference type="Pfam" id="PF06886"/>
    </source>
</evidence>
<sequence length="239" mass="26948">MEKQSTLRASGTVTLIPKKSKSERDIRSSKEKVSQENRRDHEGKRDGVVPQTTSKKAESELRRSANRFFFMKLEEKLHAKEAEMNQIQAKTQEESEAEIKQLRRSLNFKATPMPSFYQDAAARAPDSKKAPSRSSKPQPKPSTPGTRVPQARRDNSPAPPRRSDDKGDEANSVEGRGNKEVGKAIKVKPGQANSQDPTRLSRLFRSHFLAIFPSDILLEILSLRECKIILGNHEKFNES</sequence>
<comment type="subcellular location">
    <subcellularLocation>
        <location evidence="1">Cytoplasm</location>
        <location evidence="1">Cytoskeleton</location>
    </subcellularLocation>
</comment>
<evidence type="ECO:0000313" key="9">
    <source>
        <dbReference type="Proteomes" id="UP001180020"/>
    </source>
</evidence>
<comment type="caution">
    <text evidence="8">The sequence shown here is derived from an EMBL/GenBank/DDBJ whole genome shotgun (WGS) entry which is preliminary data.</text>
</comment>
<organism evidence="8 9">
    <name type="scientific">Acorus calamus</name>
    <name type="common">Sweet flag</name>
    <dbReference type="NCBI Taxonomy" id="4465"/>
    <lineage>
        <taxon>Eukaryota</taxon>
        <taxon>Viridiplantae</taxon>
        <taxon>Streptophyta</taxon>
        <taxon>Embryophyta</taxon>
        <taxon>Tracheophyta</taxon>
        <taxon>Spermatophyta</taxon>
        <taxon>Magnoliopsida</taxon>
        <taxon>Liliopsida</taxon>
        <taxon>Acoraceae</taxon>
        <taxon>Acorus</taxon>
    </lineage>
</organism>
<accession>A0AAV9DBH3</accession>
<evidence type="ECO:0000256" key="3">
    <source>
        <dbReference type="ARBA" id="ARBA00022490"/>
    </source>
</evidence>
<keyword evidence="3" id="KW-0963">Cytoplasm</keyword>
<evidence type="ECO:0000256" key="5">
    <source>
        <dbReference type="ARBA" id="ARBA00023212"/>
    </source>
</evidence>
<evidence type="ECO:0000256" key="6">
    <source>
        <dbReference type="SAM" id="MobiDB-lite"/>
    </source>
</evidence>
<feature type="region of interest" description="Disordered" evidence="6">
    <location>
        <begin position="1"/>
        <end position="63"/>
    </location>
</feature>
<evidence type="ECO:0000313" key="8">
    <source>
        <dbReference type="EMBL" id="KAK1298603.1"/>
    </source>
</evidence>
<dbReference type="PANTHER" id="PTHR46372:SF2">
    <property type="entry name" value="PROTEIN WVD2-LIKE 3"/>
    <property type="match status" value="1"/>
</dbReference>
<dbReference type="Pfam" id="PF06886">
    <property type="entry name" value="TPX2"/>
    <property type="match status" value="1"/>
</dbReference>
<keyword evidence="9" id="KW-1185">Reference proteome</keyword>
<reference evidence="8" key="2">
    <citation type="submission" date="2023-06" db="EMBL/GenBank/DDBJ databases">
        <authorList>
            <person name="Ma L."/>
            <person name="Liu K.-W."/>
            <person name="Li Z."/>
            <person name="Hsiao Y.-Y."/>
            <person name="Qi Y."/>
            <person name="Fu T."/>
            <person name="Tang G."/>
            <person name="Zhang D."/>
            <person name="Sun W.-H."/>
            <person name="Liu D.-K."/>
            <person name="Li Y."/>
            <person name="Chen G.-Z."/>
            <person name="Liu X.-D."/>
            <person name="Liao X.-Y."/>
            <person name="Jiang Y.-T."/>
            <person name="Yu X."/>
            <person name="Hao Y."/>
            <person name="Huang J."/>
            <person name="Zhao X.-W."/>
            <person name="Ke S."/>
            <person name="Chen Y.-Y."/>
            <person name="Wu W.-L."/>
            <person name="Hsu J.-L."/>
            <person name="Lin Y.-F."/>
            <person name="Huang M.-D."/>
            <person name="Li C.-Y."/>
            <person name="Huang L."/>
            <person name="Wang Z.-W."/>
            <person name="Zhao X."/>
            <person name="Zhong W.-Y."/>
            <person name="Peng D.-H."/>
            <person name="Ahmad S."/>
            <person name="Lan S."/>
            <person name="Zhang J.-S."/>
            <person name="Tsai W.-C."/>
            <person name="Van De Peer Y."/>
            <person name="Liu Z.-J."/>
        </authorList>
    </citation>
    <scope>NUCLEOTIDE SEQUENCE</scope>
    <source>
        <strain evidence="8">CP</strain>
        <tissue evidence="8">Leaves</tissue>
    </source>
</reference>
<dbReference type="InterPro" id="IPR027329">
    <property type="entry name" value="TPX2_C"/>
</dbReference>
<feature type="compositionally biased region" description="Polar residues" evidence="6">
    <location>
        <begin position="1"/>
        <end position="13"/>
    </location>
</feature>
<dbReference type="AlphaFoldDB" id="A0AAV9DBH3"/>
<evidence type="ECO:0000256" key="4">
    <source>
        <dbReference type="ARBA" id="ARBA00022701"/>
    </source>
</evidence>
<dbReference type="GO" id="GO:0005874">
    <property type="term" value="C:microtubule"/>
    <property type="evidence" value="ECO:0007669"/>
    <property type="project" value="UniProtKB-KW"/>
</dbReference>
<dbReference type="PANTHER" id="PTHR46372">
    <property type="entry name" value="PROTEIN WVD2-LIKE 3"/>
    <property type="match status" value="1"/>
</dbReference>
<dbReference type="GO" id="GO:0000226">
    <property type="term" value="P:microtubule cytoskeleton organization"/>
    <property type="evidence" value="ECO:0007669"/>
    <property type="project" value="InterPro"/>
</dbReference>
<evidence type="ECO:0000256" key="2">
    <source>
        <dbReference type="ARBA" id="ARBA00005885"/>
    </source>
</evidence>
<feature type="region of interest" description="Disordered" evidence="6">
    <location>
        <begin position="83"/>
        <end position="197"/>
    </location>
</feature>
<feature type="domain" description="TPX2 C-terminal" evidence="7">
    <location>
        <begin position="68"/>
        <end position="122"/>
    </location>
</feature>
<dbReference type="EMBL" id="JAUJYO010000014">
    <property type="protein sequence ID" value="KAK1298603.1"/>
    <property type="molecule type" value="Genomic_DNA"/>
</dbReference>
<keyword evidence="5" id="KW-0206">Cytoskeleton</keyword>
<feature type="compositionally biased region" description="Basic and acidic residues" evidence="6">
    <location>
        <begin position="151"/>
        <end position="169"/>
    </location>
</feature>